<dbReference type="EMBL" id="FCNW02000001">
    <property type="protein sequence ID" value="SAL12354.1"/>
    <property type="molecule type" value="Genomic_DNA"/>
</dbReference>
<reference evidence="1" key="1">
    <citation type="submission" date="2016-01" db="EMBL/GenBank/DDBJ databases">
        <authorList>
            <person name="Peeters C."/>
        </authorList>
    </citation>
    <scope>NUCLEOTIDE SEQUENCE [LARGE SCALE GENOMIC DNA]</scope>
    <source>
        <strain evidence="1">LMG 22934</strain>
    </source>
</reference>
<organism evidence="1 2">
    <name type="scientific">Caballeronia humi</name>
    <dbReference type="NCBI Taxonomy" id="326474"/>
    <lineage>
        <taxon>Bacteria</taxon>
        <taxon>Pseudomonadati</taxon>
        <taxon>Pseudomonadota</taxon>
        <taxon>Betaproteobacteria</taxon>
        <taxon>Burkholderiales</taxon>
        <taxon>Burkholderiaceae</taxon>
        <taxon>Caballeronia</taxon>
    </lineage>
</organism>
<proteinExistence type="predicted"/>
<protein>
    <submittedName>
        <fullName evidence="1">Uncharacterized protein</fullName>
    </submittedName>
</protein>
<gene>
    <name evidence="1" type="ORF">AWB65_00339</name>
</gene>
<dbReference type="AlphaFoldDB" id="A0A158EXR1"/>
<evidence type="ECO:0000313" key="1">
    <source>
        <dbReference type="EMBL" id="SAL12354.1"/>
    </source>
</evidence>
<name>A0A158EXR1_9BURK</name>
<accession>A0A158EXR1</accession>
<keyword evidence="2" id="KW-1185">Reference proteome</keyword>
<evidence type="ECO:0000313" key="2">
    <source>
        <dbReference type="Proteomes" id="UP000054977"/>
    </source>
</evidence>
<sequence>MRLEQSAGGKCAANAQETVGADDYLTNGIMRPSKPSRSTK</sequence>
<comment type="caution">
    <text evidence="1">The sequence shown here is derived from an EMBL/GenBank/DDBJ whole genome shotgun (WGS) entry which is preliminary data.</text>
</comment>
<dbReference type="Proteomes" id="UP000054977">
    <property type="component" value="Unassembled WGS sequence"/>
</dbReference>